<accession>A0ABY9YGK7</accession>
<dbReference type="InterPro" id="IPR008035">
    <property type="entry name" value="Pro_3_hydrox_C"/>
</dbReference>
<name>A0ABY9YGK7_9GAMM</name>
<evidence type="ECO:0000259" key="2">
    <source>
        <dbReference type="Pfam" id="PF05373"/>
    </source>
</evidence>
<protein>
    <submittedName>
        <fullName evidence="3">Aspartyl/asparaginyl beta-hydroxylase domain-containing protein</fullName>
    </submittedName>
</protein>
<dbReference type="Pfam" id="PF05118">
    <property type="entry name" value="Asp_Arg_Hydrox"/>
    <property type="match status" value="1"/>
</dbReference>
<reference evidence="3 4" key="1">
    <citation type="submission" date="2022-12" db="EMBL/GenBank/DDBJ databases">
        <title>Two new species, Stenotrophomonas aracearum and Stenotrophomonas oahuensis, isolated from Anthurium (Araceae family) in Hawaii.</title>
        <authorList>
            <person name="Chunag S.C."/>
            <person name="Dobhal S."/>
            <person name="Alvarez A."/>
            <person name="Arif M."/>
        </authorList>
    </citation>
    <scope>NUCLEOTIDE SEQUENCE [LARGE SCALE GENOMIC DNA]</scope>
    <source>
        <strain evidence="3 4">A5588</strain>
    </source>
</reference>
<dbReference type="Pfam" id="PF05373">
    <property type="entry name" value="Pro_3_hydrox_C"/>
    <property type="match status" value="1"/>
</dbReference>
<evidence type="ECO:0000313" key="3">
    <source>
        <dbReference type="EMBL" id="WNH50007.1"/>
    </source>
</evidence>
<dbReference type="Gene3D" id="2.60.120.330">
    <property type="entry name" value="B-lactam Antibiotic, Isopenicillin N Synthase, Chain"/>
    <property type="match status" value="1"/>
</dbReference>
<dbReference type="InterPro" id="IPR037037">
    <property type="entry name" value="Pro_3_hydrox_C_sf"/>
</dbReference>
<dbReference type="InterPro" id="IPR027443">
    <property type="entry name" value="IPNS-like_sf"/>
</dbReference>
<organism evidence="3 4">
    <name type="scientific">Stenotrophomonas aracearum</name>
    <dbReference type="NCBI Taxonomy" id="3003272"/>
    <lineage>
        <taxon>Bacteria</taxon>
        <taxon>Pseudomonadati</taxon>
        <taxon>Pseudomonadota</taxon>
        <taxon>Gammaproteobacteria</taxon>
        <taxon>Lysobacterales</taxon>
        <taxon>Lysobacteraceae</taxon>
        <taxon>Stenotrophomonas</taxon>
    </lineage>
</organism>
<dbReference type="Proteomes" id="UP001305421">
    <property type="component" value="Chromosome"/>
</dbReference>
<gene>
    <name evidence="3" type="ORF">PDM28_06805</name>
</gene>
<dbReference type="SUPFAM" id="SSF51197">
    <property type="entry name" value="Clavaminate synthase-like"/>
    <property type="match status" value="1"/>
</dbReference>
<sequence length="290" mass="32574">MTSRIIGKINLDSYDFSTDVAFLNAIEKSPEEYDEFAFGYWKNLSLYNGSGRTDDTQYRNCDVAKPTEYMSGCPSIARMLSDNFDLSLVKMVRARNLISGLVIPHRDFVELDPNVSYFRVFIPIELNLDSYHSDESGVFQMKPGEVWFLDAAVSHAAVNFSSESRMFICLDFAFDGAFAEDEIFAASAQVASSSRDIHVLRPSLPSNTLSEMLDTFTHGIDAGAIKQQILEAAKVHFRFNVPIESCYDWLIKAALASPVASADVAERLRGMKRYLLEARGMNERFSLDSQ</sequence>
<proteinExistence type="predicted"/>
<dbReference type="EMBL" id="CP115543">
    <property type="protein sequence ID" value="WNH50007.1"/>
    <property type="molecule type" value="Genomic_DNA"/>
</dbReference>
<evidence type="ECO:0000313" key="4">
    <source>
        <dbReference type="Proteomes" id="UP001305421"/>
    </source>
</evidence>
<feature type="domain" description="Aspartyl/asparaginy/proline hydroxylase" evidence="1">
    <location>
        <begin position="30"/>
        <end position="172"/>
    </location>
</feature>
<evidence type="ECO:0000259" key="1">
    <source>
        <dbReference type="Pfam" id="PF05118"/>
    </source>
</evidence>
<feature type="domain" description="L-proline 3-hydroxylase C-terminal" evidence="2">
    <location>
        <begin position="201"/>
        <end position="282"/>
    </location>
</feature>
<dbReference type="InterPro" id="IPR007803">
    <property type="entry name" value="Asp/Arg/Pro-Hydrxlase"/>
</dbReference>
<dbReference type="Gene3D" id="1.10.1720.10">
    <property type="entry name" value="L-proline 3-hydroxylase, C-terminal domain"/>
    <property type="match status" value="1"/>
</dbReference>
<dbReference type="RefSeq" id="WP_311184260.1">
    <property type="nucleotide sequence ID" value="NZ_CP115543.1"/>
</dbReference>
<keyword evidence="4" id="KW-1185">Reference proteome</keyword>